<dbReference type="GO" id="GO:0009055">
    <property type="term" value="F:electron transfer activity"/>
    <property type="evidence" value="ECO:0007669"/>
    <property type="project" value="InterPro"/>
</dbReference>
<keyword evidence="10 14" id="KW-0408">Iron</keyword>
<comment type="caution">
    <text evidence="17">The sequence shown here is derived from an EMBL/GenBank/DDBJ whole genome shotgun (WGS) entry which is preliminary data.</text>
</comment>
<dbReference type="Pfam" id="PF00034">
    <property type="entry name" value="Cytochrom_C"/>
    <property type="match status" value="1"/>
</dbReference>
<dbReference type="AlphaFoldDB" id="A0A4R1AWZ0"/>
<evidence type="ECO:0000256" key="4">
    <source>
        <dbReference type="ARBA" id="ARBA00022617"/>
    </source>
</evidence>
<dbReference type="PANTHER" id="PTHR30600">
    <property type="entry name" value="CYTOCHROME C PEROXIDASE-RELATED"/>
    <property type="match status" value="1"/>
</dbReference>
<keyword evidence="6 15" id="KW-0732">Signal</keyword>
<feature type="binding site" description="axial binding residue" evidence="14">
    <location>
        <position position="97"/>
    </location>
    <ligand>
        <name>heme c</name>
        <dbReference type="ChEBI" id="CHEBI:61717"/>
        <label>1</label>
    </ligand>
    <ligandPart>
        <name>Fe</name>
        <dbReference type="ChEBI" id="CHEBI:18248"/>
    </ligandPart>
</feature>
<dbReference type="EMBL" id="SJTH01000006">
    <property type="protein sequence ID" value="TCJ05010.1"/>
    <property type="molecule type" value="Genomic_DNA"/>
</dbReference>
<organism evidence="17 18">
    <name type="scientific">Cytobacillus praedii</name>
    <dbReference type="NCBI Taxonomy" id="1742358"/>
    <lineage>
        <taxon>Bacteria</taxon>
        <taxon>Bacillati</taxon>
        <taxon>Bacillota</taxon>
        <taxon>Bacilli</taxon>
        <taxon>Bacillales</taxon>
        <taxon>Bacillaceae</taxon>
        <taxon>Cytobacillus</taxon>
    </lineage>
</organism>
<feature type="binding site" description="axial binding residue" evidence="14">
    <location>
        <position position="241"/>
    </location>
    <ligand>
        <name>heme c</name>
        <dbReference type="ChEBI" id="CHEBI:61717"/>
        <label>2</label>
    </ligand>
    <ligandPart>
        <name>Fe</name>
        <dbReference type="ChEBI" id="CHEBI:18248"/>
    </ligandPart>
</feature>
<reference evidence="17 18" key="1">
    <citation type="submission" date="2019-03" db="EMBL/GenBank/DDBJ databases">
        <authorList>
            <person name="Jensen L."/>
            <person name="Storgaard J."/>
            <person name="Sulaj E."/>
            <person name="Schramm A."/>
            <person name="Marshall I.P.G."/>
        </authorList>
    </citation>
    <scope>NUCLEOTIDE SEQUENCE [LARGE SCALE GENOMIC DNA]</scope>
    <source>
        <strain evidence="17 18">2017H2G3</strain>
    </source>
</reference>
<evidence type="ECO:0000256" key="5">
    <source>
        <dbReference type="ARBA" id="ARBA00022723"/>
    </source>
</evidence>
<dbReference type="InterPro" id="IPR036909">
    <property type="entry name" value="Cyt_c-like_dom_sf"/>
</dbReference>
<feature type="binding site" description="covalent" evidence="13">
    <location>
        <position position="93"/>
    </location>
    <ligand>
        <name>heme c</name>
        <dbReference type="ChEBI" id="CHEBI:61717"/>
        <label>1</label>
    </ligand>
</feature>
<keyword evidence="9" id="KW-0560">Oxidoreductase</keyword>
<dbReference type="InterPro" id="IPR051395">
    <property type="entry name" value="Cytochrome_c_Peroxidase/MauG"/>
</dbReference>
<evidence type="ECO:0000313" key="17">
    <source>
        <dbReference type="EMBL" id="TCJ05010.1"/>
    </source>
</evidence>
<feature type="domain" description="Cytochrome c" evidence="16">
    <location>
        <begin position="71"/>
        <end position="202"/>
    </location>
</feature>
<comment type="PTM">
    <text evidence="13">Binds 2 heme groups per subunit.</text>
</comment>
<evidence type="ECO:0000256" key="10">
    <source>
        <dbReference type="ARBA" id="ARBA00023004"/>
    </source>
</evidence>
<dbReference type="GO" id="GO:0046872">
    <property type="term" value="F:metal ion binding"/>
    <property type="evidence" value="ECO:0007669"/>
    <property type="project" value="UniProtKB-KW"/>
</dbReference>
<evidence type="ECO:0000256" key="2">
    <source>
        <dbReference type="ARBA" id="ARBA00004856"/>
    </source>
</evidence>
<protein>
    <recommendedName>
        <fullName evidence="12">Methylamine utilization protein MauG</fullName>
    </recommendedName>
</protein>
<evidence type="ECO:0000256" key="13">
    <source>
        <dbReference type="PIRSR" id="PIRSR000294-1"/>
    </source>
</evidence>
<evidence type="ECO:0000256" key="1">
    <source>
        <dbReference type="ARBA" id="ARBA00004418"/>
    </source>
</evidence>
<feature type="binding site" description="covalent" evidence="13">
    <location>
        <position position="240"/>
    </location>
    <ligand>
        <name>heme c</name>
        <dbReference type="ChEBI" id="CHEBI:61717"/>
        <label>2</label>
    </ligand>
</feature>
<comment type="pathway">
    <text evidence="2">One-carbon metabolism; methylamine degradation.</text>
</comment>
<evidence type="ECO:0000256" key="7">
    <source>
        <dbReference type="ARBA" id="ARBA00022764"/>
    </source>
</evidence>
<dbReference type="PROSITE" id="PS51257">
    <property type="entry name" value="PROKAR_LIPOPROTEIN"/>
    <property type="match status" value="1"/>
</dbReference>
<dbReference type="PANTHER" id="PTHR30600:SF10">
    <property type="entry name" value="BLL6722 PROTEIN"/>
    <property type="match status" value="1"/>
</dbReference>
<dbReference type="Pfam" id="PF03150">
    <property type="entry name" value="CCP_MauG"/>
    <property type="match status" value="1"/>
</dbReference>
<evidence type="ECO:0000256" key="6">
    <source>
        <dbReference type="ARBA" id="ARBA00022729"/>
    </source>
</evidence>
<evidence type="ECO:0000259" key="16">
    <source>
        <dbReference type="PROSITE" id="PS51007"/>
    </source>
</evidence>
<keyword evidence="5 14" id="KW-0479">Metal-binding</keyword>
<keyword evidence="8" id="KW-0249">Electron transport</keyword>
<sequence>MKKMGIGILLLFVLLILGACGAKEETAAPADKNANEPEKEIVIDKELEEAKAKFEPLGEIPVPADNPMTEEKIELGKTLYFDPRLSGNNVQSCMSCHAPGAGYGDGMAKFIGFEGFNGPRNSPTIINSGYYPTNFWDGRAGSLEEQALGPIQSEVEMNQDLDELVIELNGVPTYVERFNTVFNDKISADNIAKAIAAFERTIVIADTAFDRYLQGEEDAISVDAKEGMKLFAGKAGCISCHAGPLLSDYNYHNLGMSGDEGRFAVTGNEEDKGKFRTSGLRGVAHTAPFMHDGSLETLNDVIAYYNEGGGKHPNKSVQMKPLNLTDKEINSLVAFLESMSGELPVVEKPEIPSN</sequence>
<dbReference type="GO" id="GO:0020037">
    <property type="term" value="F:heme binding"/>
    <property type="evidence" value="ECO:0007669"/>
    <property type="project" value="InterPro"/>
</dbReference>
<evidence type="ECO:0000256" key="3">
    <source>
        <dbReference type="ARBA" id="ARBA00022448"/>
    </source>
</evidence>
<feature type="binding site" description="covalent" evidence="13">
    <location>
        <position position="237"/>
    </location>
    <ligand>
        <name>heme c</name>
        <dbReference type="ChEBI" id="CHEBI:61717"/>
        <label>2</label>
    </ligand>
</feature>
<dbReference type="InterPro" id="IPR026259">
    <property type="entry name" value="MauG/Cytc_peroxidase"/>
</dbReference>
<feature type="chain" id="PRO_5039225514" description="Methylamine utilization protein MauG" evidence="15">
    <location>
        <begin position="23"/>
        <end position="354"/>
    </location>
</feature>
<accession>A0A4R1AWZ0</accession>
<dbReference type="InterPro" id="IPR004852">
    <property type="entry name" value="Di-haem_cyt_c_peroxidsae"/>
</dbReference>
<dbReference type="PIRSF" id="PIRSF000294">
    <property type="entry name" value="Cytochrome-c_peroxidase"/>
    <property type="match status" value="1"/>
</dbReference>
<keyword evidence="7" id="KW-0574">Periplasm</keyword>
<evidence type="ECO:0000256" key="12">
    <source>
        <dbReference type="ARBA" id="ARBA00073576"/>
    </source>
</evidence>
<dbReference type="GO" id="GO:0042597">
    <property type="term" value="C:periplasmic space"/>
    <property type="evidence" value="ECO:0007669"/>
    <property type="project" value="UniProtKB-SubCell"/>
</dbReference>
<evidence type="ECO:0000256" key="9">
    <source>
        <dbReference type="ARBA" id="ARBA00023002"/>
    </source>
</evidence>
<keyword evidence="18" id="KW-1185">Reference proteome</keyword>
<dbReference type="STRING" id="1742358.GCA_001439605_00444"/>
<dbReference type="OrthoDB" id="9772811at2"/>
<evidence type="ECO:0000313" key="18">
    <source>
        <dbReference type="Proteomes" id="UP000293846"/>
    </source>
</evidence>
<comment type="cofactor">
    <cofactor evidence="13">
        <name>heme</name>
        <dbReference type="ChEBI" id="CHEBI:30413"/>
    </cofactor>
    <text evidence="13">Binds 2 heme groups.</text>
</comment>
<evidence type="ECO:0000256" key="8">
    <source>
        <dbReference type="ARBA" id="ARBA00022982"/>
    </source>
</evidence>
<dbReference type="InterPro" id="IPR009056">
    <property type="entry name" value="Cyt_c-like_dom"/>
</dbReference>
<dbReference type="Proteomes" id="UP000293846">
    <property type="component" value="Unassembled WGS sequence"/>
</dbReference>
<name>A0A4R1AWZ0_9BACI</name>
<comment type="function">
    <text evidence="11">Involved in methylamine metabolism. Essential for the maturation of the beta subunit of MADH, presumably via a step in the biosynthesis of tryptophan tryptophylquinone (TTQ), the cofactor of MADH.</text>
</comment>
<dbReference type="SUPFAM" id="SSF46626">
    <property type="entry name" value="Cytochrome c"/>
    <property type="match status" value="2"/>
</dbReference>
<proteinExistence type="predicted"/>
<dbReference type="PROSITE" id="PS51007">
    <property type="entry name" value="CYTC"/>
    <property type="match status" value="2"/>
</dbReference>
<dbReference type="Gene3D" id="1.10.760.10">
    <property type="entry name" value="Cytochrome c-like domain"/>
    <property type="match status" value="2"/>
</dbReference>
<feature type="domain" description="Cytochrome c" evidence="16">
    <location>
        <begin position="222"/>
        <end position="340"/>
    </location>
</feature>
<dbReference type="FunFam" id="1.10.760.10:FF:000019">
    <property type="entry name" value="Di-heme cytochrome C peroxidase"/>
    <property type="match status" value="1"/>
</dbReference>
<evidence type="ECO:0000256" key="14">
    <source>
        <dbReference type="PIRSR" id="PIRSR000294-2"/>
    </source>
</evidence>
<keyword evidence="4 13" id="KW-0349">Heme</keyword>
<evidence type="ECO:0000256" key="15">
    <source>
        <dbReference type="SAM" id="SignalP"/>
    </source>
</evidence>
<keyword evidence="3" id="KW-0813">Transport</keyword>
<evidence type="ECO:0000256" key="11">
    <source>
        <dbReference type="ARBA" id="ARBA00058991"/>
    </source>
</evidence>
<gene>
    <name evidence="17" type="ORF">E0Y62_07260</name>
</gene>
<comment type="subcellular location">
    <subcellularLocation>
        <location evidence="1">Periplasm</location>
    </subcellularLocation>
</comment>
<feature type="binding site" description="covalent" evidence="13">
    <location>
        <position position="96"/>
    </location>
    <ligand>
        <name>heme c</name>
        <dbReference type="ChEBI" id="CHEBI:61717"/>
        <label>1</label>
    </ligand>
</feature>
<dbReference type="RefSeq" id="WP_131236498.1">
    <property type="nucleotide sequence ID" value="NZ_SJTH01000006.1"/>
</dbReference>
<feature type="signal peptide" evidence="15">
    <location>
        <begin position="1"/>
        <end position="22"/>
    </location>
</feature>
<dbReference type="GO" id="GO:0004130">
    <property type="term" value="F:cytochrome-c peroxidase activity"/>
    <property type="evidence" value="ECO:0007669"/>
    <property type="project" value="TreeGrafter"/>
</dbReference>